<gene>
    <name evidence="1" type="ORF">O1611_g10389</name>
</gene>
<dbReference type="EMBL" id="JAPUUL010004124">
    <property type="protein sequence ID" value="KAJ8120345.1"/>
    <property type="molecule type" value="Genomic_DNA"/>
</dbReference>
<keyword evidence="2" id="KW-1185">Reference proteome</keyword>
<comment type="caution">
    <text evidence="1">The sequence shown here is derived from an EMBL/GenBank/DDBJ whole genome shotgun (WGS) entry which is preliminary data.</text>
</comment>
<evidence type="ECO:0000313" key="1">
    <source>
        <dbReference type="EMBL" id="KAJ8120345.1"/>
    </source>
</evidence>
<evidence type="ECO:0000313" key="2">
    <source>
        <dbReference type="Proteomes" id="UP001153332"/>
    </source>
</evidence>
<protein>
    <submittedName>
        <fullName evidence="1">Uncharacterized protein</fullName>
    </submittedName>
</protein>
<organism evidence="1 2">
    <name type="scientific">Lasiodiplodia mahajangana</name>
    <dbReference type="NCBI Taxonomy" id="1108764"/>
    <lineage>
        <taxon>Eukaryota</taxon>
        <taxon>Fungi</taxon>
        <taxon>Dikarya</taxon>
        <taxon>Ascomycota</taxon>
        <taxon>Pezizomycotina</taxon>
        <taxon>Dothideomycetes</taxon>
        <taxon>Dothideomycetes incertae sedis</taxon>
        <taxon>Botryosphaeriales</taxon>
        <taxon>Botryosphaeriaceae</taxon>
        <taxon>Lasiodiplodia</taxon>
    </lineage>
</organism>
<name>A0ACC2IYQ0_9PEZI</name>
<reference evidence="1" key="1">
    <citation type="submission" date="2022-12" db="EMBL/GenBank/DDBJ databases">
        <title>Genome Sequence of Lasiodiplodia mahajangana.</title>
        <authorList>
            <person name="Buettner E."/>
        </authorList>
    </citation>
    <scope>NUCLEOTIDE SEQUENCE</scope>
    <source>
        <strain evidence="1">VT137</strain>
    </source>
</reference>
<dbReference type="Proteomes" id="UP001153332">
    <property type="component" value="Unassembled WGS sequence"/>
</dbReference>
<proteinExistence type="predicted"/>
<sequence length="196" mass="20839">MADSLTPELGISLADSSPLVFGSTGKFDSDTRRRNSGVEQQTKSPIIDGVATNKTEKKEEKAIQPSFKPLSGLIQGFVVSGGLSRSPAFDCLPVISHWAERTGESSSEDPAASVCLSSTWETSHVLGQGATMANPLGAPCWSLKNHGLGPVEAGSSKFSQRYDAETDTLVTTVNLERRSDTSETEGTLSIARLECF</sequence>
<accession>A0ACC2IYQ0</accession>